<evidence type="ECO:0000256" key="6">
    <source>
        <dbReference type="SAM" id="Phobius"/>
    </source>
</evidence>
<keyword evidence="3 6" id="KW-0812">Transmembrane</keyword>
<gene>
    <name evidence="7" type="ORF">GCM10010968_11440</name>
</gene>
<proteinExistence type="predicted"/>
<dbReference type="RefSeq" id="WP_188716958.1">
    <property type="nucleotide sequence ID" value="NZ_BAABBD010000002.1"/>
</dbReference>
<evidence type="ECO:0000256" key="1">
    <source>
        <dbReference type="ARBA" id="ARBA00004651"/>
    </source>
</evidence>
<evidence type="ECO:0000256" key="4">
    <source>
        <dbReference type="ARBA" id="ARBA00022989"/>
    </source>
</evidence>
<sequence>MSSLRAVLAKALATAVSFVCGILTTRLILGEAGIEHYALYSLLTVLPSLLAFTDLGAGAVIVNGVATSDDPRRDDHLVAQVTSVGRILVGFAAVLLAVDATMLVTGAWRAVLADAGDLPGAPLAAAACIAIFCIGVPIGIWVRIMLGLRRNHLVILLQGLISPLTLLGVWLLTRIPEEAAHAALAIASYAASLAVSAIGLALTARGTAPLVGRAAAMVPHPRRHPGVRVMDVGWPMLAQLVTYPIAVSTQRYVLAHTGTPAEVAEYGVVAQVFLAMQGLVLAAGVALWPAYARSRHRGELTRGPWRMSALFALSAAAASGAVLLVADPLFALVTDGHVVVHRATVLAFAAMVTAVAAVYPLGMFIMDKPGIRFQVLPTLLMAGGSLALSIALAPALGPSGPPLGNAAALVACQLVPFAVYIVRHRERLMASERR</sequence>
<keyword evidence="2" id="KW-1003">Cell membrane</keyword>
<feature type="transmembrane region" description="Helical" evidence="6">
    <location>
        <begin position="123"/>
        <end position="146"/>
    </location>
</feature>
<accession>A0ABQ2KHH0</accession>
<feature type="transmembrane region" description="Helical" evidence="6">
    <location>
        <begin position="87"/>
        <end position="111"/>
    </location>
</feature>
<dbReference type="EMBL" id="BMLM01000001">
    <property type="protein sequence ID" value="GGN82057.1"/>
    <property type="molecule type" value="Genomic_DNA"/>
</dbReference>
<comment type="subcellular location">
    <subcellularLocation>
        <location evidence="1">Cell membrane</location>
        <topology evidence="1">Multi-pass membrane protein</topology>
    </subcellularLocation>
</comment>
<reference evidence="8" key="1">
    <citation type="journal article" date="2019" name="Int. J. Syst. Evol. Microbiol.">
        <title>The Global Catalogue of Microorganisms (GCM) 10K type strain sequencing project: providing services to taxonomists for standard genome sequencing and annotation.</title>
        <authorList>
            <consortium name="The Broad Institute Genomics Platform"/>
            <consortium name="The Broad Institute Genome Sequencing Center for Infectious Disease"/>
            <person name="Wu L."/>
            <person name="Ma J."/>
        </authorList>
    </citation>
    <scope>NUCLEOTIDE SEQUENCE [LARGE SCALE GENOMIC DNA]</scope>
    <source>
        <strain evidence="8">CGMCC 1.6960</strain>
    </source>
</reference>
<comment type="caution">
    <text evidence="7">The sequence shown here is derived from an EMBL/GenBank/DDBJ whole genome shotgun (WGS) entry which is preliminary data.</text>
</comment>
<name>A0ABQ2KHH0_9MICO</name>
<dbReference type="PANTHER" id="PTHR30250:SF26">
    <property type="entry name" value="PSMA PROTEIN"/>
    <property type="match status" value="1"/>
</dbReference>
<feature type="transmembrane region" description="Helical" evidence="6">
    <location>
        <begin position="225"/>
        <end position="246"/>
    </location>
</feature>
<keyword evidence="8" id="KW-1185">Reference proteome</keyword>
<evidence type="ECO:0000256" key="5">
    <source>
        <dbReference type="ARBA" id="ARBA00023136"/>
    </source>
</evidence>
<dbReference type="Proteomes" id="UP000626982">
    <property type="component" value="Unassembled WGS sequence"/>
</dbReference>
<feature type="transmembrane region" description="Helical" evidence="6">
    <location>
        <begin position="378"/>
        <end position="397"/>
    </location>
</feature>
<dbReference type="InterPro" id="IPR050833">
    <property type="entry name" value="Poly_Biosynth_Transport"/>
</dbReference>
<feature type="transmembrane region" description="Helical" evidence="6">
    <location>
        <begin position="153"/>
        <end position="173"/>
    </location>
</feature>
<feature type="transmembrane region" description="Helical" evidence="6">
    <location>
        <begin position="345"/>
        <end position="366"/>
    </location>
</feature>
<evidence type="ECO:0000256" key="3">
    <source>
        <dbReference type="ARBA" id="ARBA00022692"/>
    </source>
</evidence>
<evidence type="ECO:0008006" key="9">
    <source>
        <dbReference type="Google" id="ProtNLM"/>
    </source>
</evidence>
<feature type="transmembrane region" description="Helical" evidence="6">
    <location>
        <begin position="37"/>
        <end position="66"/>
    </location>
</feature>
<feature type="transmembrane region" description="Helical" evidence="6">
    <location>
        <begin position="179"/>
        <end position="204"/>
    </location>
</feature>
<dbReference type="PANTHER" id="PTHR30250">
    <property type="entry name" value="PST FAMILY PREDICTED COLANIC ACID TRANSPORTER"/>
    <property type="match status" value="1"/>
</dbReference>
<evidence type="ECO:0000313" key="7">
    <source>
        <dbReference type="EMBL" id="GGN82057.1"/>
    </source>
</evidence>
<feature type="transmembrane region" description="Helical" evidence="6">
    <location>
        <begin position="309"/>
        <end position="333"/>
    </location>
</feature>
<evidence type="ECO:0000313" key="8">
    <source>
        <dbReference type="Proteomes" id="UP000626982"/>
    </source>
</evidence>
<feature type="transmembrane region" description="Helical" evidence="6">
    <location>
        <begin position="266"/>
        <end position="288"/>
    </location>
</feature>
<evidence type="ECO:0000256" key="2">
    <source>
        <dbReference type="ARBA" id="ARBA00022475"/>
    </source>
</evidence>
<organism evidence="7 8">
    <name type="scientific">Agrococcus terreus</name>
    <dbReference type="NCBI Taxonomy" id="574649"/>
    <lineage>
        <taxon>Bacteria</taxon>
        <taxon>Bacillati</taxon>
        <taxon>Actinomycetota</taxon>
        <taxon>Actinomycetes</taxon>
        <taxon>Micrococcales</taxon>
        <taxon>Microbacteriaceae</taxon>
        <taxon>Agrococcus</taxon>
    </lineage>
</organism>
<keyword evidence="4 6" id="KW-1133">Transmembrane helix</keyword>
<feature type="transmembrane region" description="Helical" evidence="6">
    <location>
        <begin position="403"/>
        <end position="422"/>
    </location>
</feature>
<protein>
    <recommendedName>
        <fullName evidence="9">Membrane protein involved in the export of O-antigen and teichoic acid</fullName>
    </recommendedName>
</protein>
<keyword evidence="5 6" id="KW-0472">Membrane</keyword>